<name>A0A9N8HLD3_9STRA</name>
<dbReference type="InterPro" id="IPR016166">
    <property type="entry name" value="FAD-bd_PCMH"/>
</dbReference>
<dbReference type="InterPro" id="IPR010031">
    <property type="entry name" value="FAD_lactone_oxidase-like"/>
</dbReference>
<protein>
    <submittedName>
        <fullName evidence="3">Oxidoreductase</fullName>
    </submittedName>
</protein>
<accession>A0A9N8HLD3</accession>
<dbReference type="GO" id="GO:0016899">
    <property type="term" value="F:oxidoreductase activity, acting on the CH-OH group of donors, oxygen as acceptor"/>
    <property type="evidence" value="ECO:0007669"/>
    <property type="project" value="InterPro"/>
</dbReference>
<evidence type="ECO:0000313" key="3">
    <source>
        <dbReference type="EMBL" id="CAB9516700.1"/>
    </source>
</evidence>
<dbReference type="OrthoDB" id="610608at2759"/>
<dbReference type="EMBL" id="CAICTM010000800">
    <property type="protein sequence ID" value="CAB9516700.1"/>
    <property type="molecule type" value="Genomic_DNA"/>
</dbReference>
<evidence type="ECO:0000259" key="2">
    <source>
        <dbReference type="PROSITE" id="PS51387"/>
    </source>
</evidence>
<feature type="signal peptide" evidence="1">
    <location>
        <begin position="1"/>
        <end position="27"/>
    </location>
</feature>
<feature type="domain" description="FAD-binding PCMH-type" evidence="2">
    <location>
        <begin position="38"/>
        <end position="214"/>
    </location>
</feature>
<dbReference type="Gene3D" id="3.30.43.10">
    <property type="entry name" value="Uridine Diphospho-n-acetylenolpyruvylglucosamine Reductase, domain 2"/>
    <property type="match status" value="1"/>
</dbReference>
<dbReference type="GO" id="GO:0071949">
    <property type="term" value="F:FAD binding"/>
    <property type="evidence" value="ECO:0007669"/>
    <property type="project" value="InterPro"/>
</dbReference>
<dbReference type="AlphaFoldDB" id="A0A9N8HLD3"/>
<dbReference type="Gene3D" id="3.30.465.10">
    <property type="match status" value="1"/>
</dbReference>
<proteinExistence type="predicted"/>
<dbReference type="InterPro" id="IPR036318">
    <property type="entry name" value="FAD-bd_PCMH-like_sf"/>
</dbReference>
<sequence length="514" mass="57080">MFGLTTGGSAKAKWLVIPFALLAHAWMESIQYNFGKTLRWTPGNIIECTSLGHVVANVGIAKNEGKRVKVLGTGWSWSTTIAGDGDTYLKLMGSFADVSEAEFDLSEPSVVVGAGVRAFDLYLALQDTGYNILAKGNCLARKESQTIGGLLATNVHHAGTATFYDVVEWIDVVTSLDGENPIRTFRDEPLFRLTIGGGGRTGVIVRVKFNLSPRDTYENVQDAVQPADSSFHSFFTLYEDFTGGYERNEFIGFATRFPGVAQLVQQQFTGKRRMAEPSTNPAVMPSNYGDLNFLSKAILKLDGFLDFFLPPFLYEIYVGALLAFVLLGEQPDRDGKVGEDLDLATSLTATIYLKHQELEFFVPRDLIGEVGSYLDSRFSVGKYPYIFKHALFVLRDVYGCNSLTAANGVMSDGTSPDVIAVNIDSYQRSQWKKYNTELNEMMADLSAEFPRVMRTHPGKYNPPLSPDPESLFVKDLIADFDPEGVFARDAYDATYLTSQPRKTDSHSWWGSFWF</sequence>
<dbReference type="InterPro" id="IPR016169">
    <property type="entry name" value="FAD-bd_PCMH_sub2"/>
</dbReference>
<evidence type="ECO:0000256" key="1">
    <source>
        <dbReference type="SAM" id="SignalP"/>
    </source>
</evidence>
<dbReference type="SUPFAM" id="SSF56176">
    <property type="entry name" value="FAD-binding/transporter-associated domain-like"/>
    <property type="match status" value="1"/>
</dbReference>
<dbReference type="InterPro" id="IPR016167">
    <property type="entry name" value="FAD-bd_PCMH_sub1"/>
</dbReference>
<feature type="chain" id="PRO_5040251681" evidence="1">
    <location>
        <begin position="28"/>
        <end position="514"/>
    </location>
</feature>
<gene>
    <name evidence="3" type="ORF">SEMRO_801_G204430.1</name>
</gene>
<dbReference type="Proteomes" id="UP001153069">
    <property type="component" value="Unassembled WGS sequence"/>
</dbReference>
<evidence type="ECO:0000313" key="4">
    <source>
        <dbReference type="Proteomes" id="UP001153069"/>
    </source>
</evidence>
<dbReference type="Pfam" id="PF01565">
    <property type="entry name" value="FAD_binding_4"/>
    <property type="match status" value="1"/>
</dbReference>
<reference evidence="3" key="1">
    <citation type="submission" date="2020-06" db="EMBL/GenBank/DDBJ databases">
        <authorList>
            <consortium name="Plant Systems Biology data submission"/>
        </authorList>
    </citation>
    <scope>NUCLEOTIDE SEQUENCE</scope>
    <source>
        <strain evidence="3">D6</strain>
    </source>
</reference>
<dbReference type="PROSITE" id="PS51387">
    <property type="entry name" value="FAD_PCMH"/>
    <property type="match status" value="1"/>
</dbReference>
<dbReference type="InterPro" id="IPR006094">
    <property type="entry name" value="Oxid_FAD_bind_N"/>
</dbReference>
<keyword evidence="1" id="KW-0732">Signal</keyword>
<comment type="caution">
    <text evidence="3">The sequence shown here is derived from an EMBL/GenBank/DDBJ whole genome shotgun (WGS) entry which is preliminary data.</text>
</comment>
<dbReference type="PANTHER" id="PTHR43762">
    <property type="entry name" value="L-GULONOLACTONE OXIDASE"/>
    <property type="match status" value="1"/>
</dbReference>
<keyword evidence="4" id="KW-1185">Reference proteome</keyword>
<organism evidence="3 4">
    <name type="scientific">Seminavis robusta</name>
    <dbReference type="NCBI Taxonomy" id="568900"/>
    <lineage>
        <taxon>Eukaryota</taxon>
        <taxon>Sar</taxon>
        <taxon>Stramenopiles</taxon>
        <taxon>Ochrophyta</taxon>
        <taxon>Bacillariophyta</taxon>
        <taxon>Bacillariophyceae</taxon>
        <taxon>Bacillariophycidae</taxon>
        <taxon>Naviculales</taxon>
        <taxon>Naviculaceae</taxon>
        <taxon>Seminavis</taxon>
    </lineage>
</organism>
<dbReference type="PANTHER" id="PTHR43762:SF1">
    <property type="entry name" value="D-ARABINONO-1,4-LACTONE OXIDASE"/>
    <property type="match status" value="1"/>
</dbReference>